<dbReference type="EMBL" id="JAWDGP010006848">
    <property type="protein sequence ID" value="KAK3734472.1"/>
    <property type="molecule type" value="Genomic_DNA"/>
</dbReference>
<feature type="compositionally biased region" description="Polar residues" evidence="1">
    <location>
        <begin position="71"/>
        <end position="92"/>
    </location>
</feature>
<evidence type="ECO:0000256" key="1">
    <source>
        <dbReference type="SAM" id="MobiDB-lite"/>
    </source>
</evidence>
<comment type="caution">
    <text evidence="2">The sequence shown here is derived from an EMBL/GenBank/DDBJ whole genome shotgun (WGS) entry which is preliminary data.</text>
</comment>
<gene>
    <name evidence="2" type="ORF">RRG08_029147</name>
</gene>
<dbReference type="Proteomes" id="UP001283361">
    <property type="component" value="Unassembled WGS sequence"/>
</dbReference>
<name>A0AAE0Y677_9GAST</name>
<accession>A0AAE0Y677</accession>
<keyword evidence="3" id="KW-1185">Reference proteome</keyword>
<protein>
    <submittedName>
        <fullName evidence="2">Uncharacterized protein</fullName>
    </submittedName>
</protein>
<feature type="region of interest" description="Disordered" evidence="1">
    <location>
        <begin position="69"/>
        <end position="92"/>
    </location>
</feature>
<reference evidence="2" key="1">
    <citation type="journal article" date="2023" name="G3 (Bethesda)">
        <title>A reference genome for the long-term kleptoplast-retaining sea slug Elysia crispata morphotype clarki.</title>
        <authorList>
            <person name="Eastman K.E."/>
            <person name="Pendleton A.L."/>
            <person name="Shaikh M.A."/>
            <person name="Suttiyut T."/>
            <person name="Ogas R."/>
            <person name="Tomko P."/>
            <person name="Gavelis G."/>
            <person name="Widhalm J.R."/>
            <person name="Wisecaver J.H."/>
        </authorList>
    </citation>
    <scope>NUCLEOTIDE SEQUENCE</scope>
    <source>
        <strain evidence="2">ECLA1</strain>
    </source>
</reference>
<evidence type="ECO:0000313" key="2">
    <source>
        <dbReference type="EMBL" id="KAK3734472.1"/>
    </source>
</evidence>
<proteinExistence type="predicted"/>
<dbReference type="AlphaFoldDB" id="A0AAE0Y677"/>
<organism evidence="2 3">
    <name type="scientific">Elysia crispata</name>
    <name type="common">lettuce slug</name>
    <dbReference type="NCBI Taxonomy" id="231223"/>
    <lineage>
        <taxon>Eukaryota</taxon>
        <taxon>Metazoa</taxon>
        <taxon>Spiralia</taxon>
        <taxon>Lophotrochozoa</taxon>
        <taxon>Mollusca</taxon>
        <taxon>Gastropoda</taxon>
        <taxon>Heterobranchia</taxon>
        <taxon>Euthyneura</taxon>
        <taxon>Panpulmonata</taxon>
        <taxon>Sacoglossa</taxon>
        <taxon>Placobranchoidea</taxon>
        <taxon>Plakobranchidae</taxon>
        <taxon>Elysia</taxon>
    </lineage>
</organism>
<evidence type="ECO:0000313" key="3">
    <source>
        <dbReference type="Proteomes" id="UP001283361"/>
    </source>
</evidence>
<sequence length="92" mass="9808">MGSNTCNHMQLAYQRMLPKSCGIVFDRTRYGEHTNTLDHNGDGGGGGGGSGKQALFFFSFFLPTRLAPAQPASQGTVDGSLVDVTNNQDRSP</sequence>